<dbReference type="SMART" id="SM00369">
    <property type="entry name" value="LRR_TYP"/>
    <property type="match status" value="9"/>
</dbReference>
<dbReference type="InterPro" id="IPR000157">
    <property type="entry name" value="TIR_dom"/>
</dbReference>
<dbReference type="Gene3D" id="1.10.10.10">
    <property type="entry name" value="Winged helix-like DNA-binding domain superfamily/Winged helix DNA-binding domain"/>
    <property type="match status" value="1"/>
</dbReference>
<dbReference type="SUPFAM" id="SSF46785">
    <property type="entry name" value="Winged helix' DNA-binding domain"/>
    <property type="match status" value="1"/>
</dbReference>
<protein>
    <recommendedName>
        <fullName evidence="6">TIR domain-containing protein</fullName>
    </recommendedName>
</protein>
<comment type="caution">
    <text evidence="7">The sequence shown here is derived from an EMBL/GenBank/DDBJ whole genome shotgun (WGS) entry which is preliminary data.</text>
</comment>
<dbReference type="EMBL" id="JAXQNO010000019">
    <property type="protein sequence ID" value="KAK4774344.1"/>
    <property type="molecule type" value="Genomic_DNA"/>
</dbReference>
<dbReference type="SUPFAM" id="SSF52047">
    <property type="entry name" value="RNI-like"/>
    <property type="match status" value="1"/>
</dbReference>
<feature type="coiled-coil region" evidence="4">
    <location>
        <begin position="1448"/>
        <end position="1475"/>
    </location>
</feature>
<dbReference type="PANTHER" id="PTHR11017:SF570">
    <property type="entry name" value="DISEASE RESISTANCE PROTEIN (TIR-NBS CLASS)-RELATED"/>
    <property type="match status" value="1"/>
</dbReference>
<accession>A0AAN7KZG8</accession>
<dbReference type="Pfam" id="PF23598">
    <property type="entry name" value="LRR_14"/>
    <property type="match status" value="2"/>
</dbReference>
<dbReference type="Pfam" id="PF23282">
    <property type="entry name" value="WHD_ROQ1"/>
    <property type="match status" value="1"/>
</dbReference>
<dbReference type="GO" id="GO:0006952">
    <property type="term" value="P:defense response"/>
    <property type="evidence" value="ECO:0007669"/>
    <property type="project" value="UniProtKB-KW"/>
</dbReference>
<dbReference type="InterPro" id="IPR036390">
    <property type="entry name" value="WH_DNA-bd_sf"/>
</dbReference>
<dbReference type="InterPro" id="IPR035897">
    <property type="entry name" value="Toll_tir_struct_dom_sf"/>
</dbReference>
<dbReference type="GO" id="GO:0007165">
    <property type="term" value="P:signal transduction"/>
    <property type="evidence" value="ECO:0007669"/>
    <property type="project" value="InterPro"/>
</dbReference>
<dbReference type="PROSITE" id="PS50104">
    <property type="entry name" value="TIR"/>
    <property type="match status" value="1"/>
</dbReference>
<dbReference type="InterPro" id="IPR055414">
    <property type="entry name" value="LRR_R13L4/SHOC2-like"/>
</dbReference>
<evidence type="ECO:0000256" key="2">
    <source>
        <dbReference type="ARBA" id="ARBA00022737"/>
    </source>
</evidence>
<dbReference type="InterPro" id="IPR042197">
    <property type="entry name" value="Apaf_helical"/>
</dbReference>
<feature type="region of interest" description="Disordered" evidence="5">
    <location>
        <begin position="1377"/>
        <end position="1430"/>
    </location>
</feature>
<sequence>MLGCLCFILFVCLLFGFRSYFTSHFRLLFGCTNSKQSATDVVEEEEEKEEEATDQSQRDDTDSEEGAVSEYQVFLSFRGPDSRQGFADVLYSDMISAGIRAFMDTDKLEIGEKIGKIISALEKSEICVPIFSRTFAASAWCLRELEAMVQSGKTIVPIFYTATPDDVKLSTGLFKKDLRKHVKKHGGEQVKRWENALRTVARIKGREVTKNTRYTEFSRLFVRSLLIKLKVKKKYVTDCLVARDDQEQAIIKLLDIDTDDVRLVGIHGMGGIGKTTLAKVIFNQLSPIFHCCSFLENVQESLRRNGLDYLLKQLLKDLDPRSKHFQWLDYAIILKENFCNKRVLIVLDDVNKREEIEVIIKTLRWFGHGSRIIITTRDKRVFTKGTVSFEIEEMNEDEALQLFSRHAFGDDSPPTDYRTLSHEVLQLSGRLPLALEVIGSCLYQSDEKVWKTTIQKLKKVSNPDIQKKLRISFDALEYEQKQIFLDISCFFINMEKASAICMWELCDLFPEDGIEVLKAMSLVKITWEGKFWMHDLIRDLGRELVREECISNPAKRSRIWSRKEALEILKIKQGKKKVEGLLLEGPGYGELTNEDFSSFRYLRLLKLSGTNLAGDFQDLLPKLMWFSWHRCPADLTVTNLSLKNLVVLDLTLSFINENWPGWNLLQIAKNLRVLNLTRCFNLTSTPDLTNNRDLERLILRGCINLAKMHSSILLLKRLKHLDLEGCYSLRWLPEEFGSLVDLEEILVEGSGNSFYLPESIGNLTSISVIRLRRVELTRIPYSIGGLVNLTCLSIENCTGVNQLPDTIGELRSLVELKLSRTMLHALPESISGLVKLQKLDLDYSNIEELPGTIGDLKALVELNLLQTKLSALPRSIGGLVKLQQLHLGSTNIEELPDTLGDLESLTYLDLSCTKVTVLPDSVGQLGKLEYLSLYSTWIEELPDAIGELKSLLSLNLSFTQKLNMLPNSVGRLVKLRNLSLELSKVEELPDSLGDLKSLEDLELSSSRLRVLPDFVGDMSRLKRLRLNRCKITELSSSIGKLTQLTELSAESCKLLTGIPKEIGNLPALRELRLTDSLVALPQLSPTVCGLSHLQELKIAVSNDFSLENDVSQSTFHGLENLKDSVRLMMTIDCSCVKYIPQLPSTLLELELRHVGAETRLPDFSNLKNLKTIEFYYCSQNDELVSLQNLQTLRETILFSCTKELIMFSAQLKNLEELSIVEYSEEALDLPGLVNLTHLSVRDCRGLCSIQAVGNLESLYFFRITDCPSLEAVRNLSEMKSLRFVRVISCPKLEEIQGLDRLYVEDISIHHCGSLRNIEALKKRCQQGHFNGLDIENYPDKGEGSSGGVITRKSLEQFLKLSTEKRLKYETNAMITVPTSSEASARTHQPRESFRLDNQEPATQQNQVSENLSSRVQKQFPSASSNSCSLDVEDRNTVSSHRCSACGSSTEIQAQLDEIRRHIAQLQLQQAAFQQQQVTSMSAFMQLLILIMQRAFPECSATVPAQPQPQPSFHLDGSGARLYQQQPENDNLGRNHQGI</sequence>
<dbReference type="Gene3D" id="3.80.10.10">
    <property type="entry name" value="Ribonuclease Inhibitor"/>
    <property type="match status" value="4"/>
</dbReference>
<feature type="region of interest" description="Disordered" evidence="5">
    <location>
        <begin position="40"/>
        <end position="65"/>
    </location>
</feature>
<reference evidence="7 8" key="1">
    <citation type="journal article" date="2023" name="Hortic Res">
        <title>Pangenome of water caltrop reveals structural variations and asymmetric subgenome divergence after allopolyploidization.</title>
        <authorList>
            <person name="Zhang X."/>
            <person name="Chen Y."/>
            <person name="Wang L."/>
            <person name="Yuan Y."/>
            <person name="Fang M."/>
            <person name="Shi L."/>
            <person name="Lu R."/>
            <person name="Comes H.P."/>
            <person name="Ma Y."/>
            <person name="Chen Y."/>
            <person name="Huang G."/>
            <person name="Zhou Y."/>
            <person name="Zheng Z."/>
            <person name="Qiu Y."/>
        </authorList>
    </citation>
    <scope>NUCLEOTIDE SEQUENCE [LARGE SCALE GENOMIC DNA]</scope>
    <source>
        <strain evidence="7">F231</strain>
    </source>
</reference>
<keyword evidence="2" id="KW-0677">Repeat</keyword>
<evidence type="ECO:0000313" key="8">
    <source>
        <dbReference type="Proteomes" id="UP001346149"/>
    </source>
</evidence>
<feature type="compositionally biased region" description="Polar residues" evidence="5">
    <location>
        <begin position="1399"/>
        <end position="1428"/>
    </location>
</feature>
<dbReference type="InterPro" id="IPR002182">
    <property type="entry name" value="NB-ARC"/>
</dbReference>
<evidence type="ECO:0000256" key="1">
    <source>
        <dbReference type="ARBA" id="ARBA00022614"/>
    </source>
</evidence>
<dbReference type="SMART" id="SM00255">
    <property type="entry name" value="TIR"/>
    <property type="match status" value="1"/>
</dbReference>
<feature type="domain" description="TIR" evidence="6">
    <location>
        <begin position="69"/>
        <end position="229"/>
    </location>
</feature>
<feature type="compositionally biased region" description="Basic and acidic residues" evidence="5">
    <location>
        <begin position="1388"/>
        <end position="1397"/>
    </location>
</feature>
<keyword evidence="4" id="KW-0175">Coiled coil</keyword>
<dbReference type="Pfam" id="PF00931">
    <property type="entry name" value="NB-ARC"/>
    <property type="match status" value="1"/>
</dbReference>
<evidence type="ECO:0000313" key="7">
    <source>
        <dbReference type="EMBL" id="KAK4774344.1"/>
    </source>
</evidence>
<dbReference type="InterPro" id="IPR058192">
    <property type="entry name" value="WHD_ROQ1-like"/>
</dbReference>
<dbReference type="InterPro" id="IPR036388">
    <property type="entry name" value="WH-like_DNA-bd_sf"/>
</dbReference>
<dbReference type="InterPro" id="IPR044974">
    <property type="entry name" value="Disease_R_plants"/>
</dbReference>
<dbReference type="Gene3D" id="3.40.50.300">
    <property type="entry name" value="P-loop containing nucleotide triphosphate hydrolases"/>
    <property type="match status" value="1"/>
</dbReference>
<organism evidence="7 8">
    <name type="scientific">Trapa natans</name>
    <name type="common">Water chestnut</name>
    <dbReference type="NCBI Taxonomy" id="22666"/>
    <lineage>
        <taxon>Eukaryota</taxon>
        <taxon>Viridiplantae</taxon>
        <taxon>Streptophyta</taxon>
        <taxon>Embryophyta</taxon>
        <taxon>Tracheophyta</taxon>
        <taxon>Spermatophyta</taxon>
        <taxon>Magnoliopsida</taxon>
        <taxon>eudicotyledons</taxon>
        <taxon>Gunneridae</taxon>
        <taxon>Pentapetalae</taxon>
        <taxon>rosids</taxon>
        <taxon>malvids</taxon>
        <taxon>Myrtales</taxon>
        <taxon>Lythraceae</taxon>
        <taxon>Trapa</taxon>
    </lineage>
</organism>
<dbReference type="PRINTS" id="PR00364">
    <property type="entry name" value="DISEASERSIST"/>
</dbReference>
<dbReference type="GO" id="GO:0051707">
    <property type="term" value="P:response to other organism"/>
    <property type="evidence" value="ECO:0007669"/>
    <property type="project" value="UniProtKB-ARBA"/>
</dbReference>
<keyword evidence="8" id="KW-1185">Reference proteome</keyword>
<dbReference type="SUPFAM" id="SSF52540">
    <property type="entry name" value="P-loop containing nucleoside triphosphate hydrolases"/>
    <property type="match status" value="1"/>
</dbReference>
<dbReference type="InterPro" id="IPR027417">
    <property type="entry name" value="P-loop_NTPase"/>
</dbReference>
<dbReference type="Proteomes" id="UP001346149">
    <property type="component" value="Unassembled WGS sequence"/>
</dbReference>
<feature type="compositionally biased region" description="Acidic residues" evidence="5">
    <location>
        <begin position="41"/>
        <end position="53"/>
    </location>
</feature>
<evidence type="ECO:0000259" key="6">
    <source>
        <dbReference type="PROSITE" id="PS50104"/>
    </source>
</evidence>
<evidence type="ECO:0000256" key="3">
    <source>
        <dbReference type="ARBA" id="ARBA00022821"/>
    </source>
</evidence>
<name>A0AAN7KZG8_TRANT</name>
<keyword evidence="1" id="KW-0433">Leucine-rich repeat</keyword>
<proteinExistence type="predicted"/>
<dbReference type="InterPro" id="IPR003591">
    <property type="entry name" value="Leu-rich_rpt_typical-subtyp"/>
</dbReference>
<dbReference type="PANTHER" id="PTHR11017">
    <property type="entry name" value="LEUCINE-RICH REPEAT-CONTAINING PROTEIN"/>
    <property type="match status" value="1"/>
</dbReference>
<dbReference type="Pfam" id="PF01582">
    <property type="entry name" value="TIR"/>
    <property type="match status" value="1"/>
</dbReference>
<evidence type="ECO:0000256" key="5">
    <source>
        <dbReference type="SAM" id="MobiDB-lite"/>
    </source>
</evidence>
<keyword evidence="3" id="KW-0611">Plant defense</keyword>
<dbReference type="GO" id="GO:0043531">
    <property type="term" value="F:ADP binding"/>
    <property type="evidence" value="ECO:0007669"/>
    <property type="project" value="InterPro"/>
</dbReference>
<feature type="compositionally biased region" description="Polar residues" evidence="5">
    <location>
        <begin position="1377"/>
        <end position="1386"/>
    </location>
</feature>
<dbReference type="Gene3D" id="1.10.8.430">
    <property type="entry name" value="Helical domain of apoptotic protease-activating factors"/>
    <property type="match status" value="1"/>
</dbReference>
<dbReference type="SUPFAM" id="SSF52200">
    <property type="entry name" value="Toll/Interleukin receptor TIR domain"/>
    <property type="match status" value="1"/>
</dbReference>
<gene>
    <name evidence="7" type="ORF">SAY86_009279</name>
</gene>
<dbReference type="Gene3D" id="3.40.50.10140">
    <property type="entry name" value="Toll/interleukin-1 receptor homology (TIR) domain"/>
    <property type="match status" value="1"/>
</dbReference>
<dbReference type="InterPro" id="IPR032675">
    <property type="entry name" value="LRR_dom_sf"/>
</dbReference>
<dbReference type="SUPFAM" id="SSF52058">
    <property type="entry name" value="L domain-like"/>
    <property type="match status" value="2"/>
</dbReference>
<evidence type="ECO:0000256" key="4">
    <source>
        <dbReference type="SAM" id="Coils"/>
    </source>
</evidence>